<proteinExistence type="predicted"/>
<evidence type="ECO:0000313" key="3">
    <source>
        <dbReference type="EMBL" id="QGW48537.1"/>
    </source>
</evidence>
<feature type="transmembrane region" description="Helical" evidence="1">
    <location>
        <begin position="50"/>
        <end position="72"/>
    </location>
</feature>
<keyword evidence="1" id="KW-0812">Transmembrane</keyword>
<geneLocation type="mitochondrion" evidence="3"/>
<organism evidence="3">
    <name type="scientific">Raphanus sativus</name>
    <name type="common">Radish</name>
    <name type="synonym">Raphanus raphanistrum var. sativus</name>
    <dbReference type="NCBI Taxonomy" id="3726"/>
    <lineage>
        <taxon>Eukaryota</taxon>
        <taxon>Viridiplantae</taxon>
        <taxon>Streptophyta</taxon>
        <taxon>Embryophyta</taxon>
        <taxon>Tracheophyta</taxon>
        <taxon>Spermatophyta</taxon>
        <taxon>Magnoliopsida</taxon>
        <taxon>eudicotyledons</taxon>
        <taxon>Gunneridae</taxon>
        <taxon>Pentapetalae</taxon>
        <taxon>rosids</taxon>
        <taxon>malvids</taxon>
        <taxon>Brassicales</taxon>
        <taxon>Brassicaceae</taxon>
        <taxon>Brassiceae</taxon>
        <taxon>Raphanus</taxon>
    </lineage>
</organism>
<reference evidence="3" key="1">
    <citation type="submission" date="2019-06" db="EMBL/GenBank/DDBJ databases">
        <title>Complete mitochondrial genome sequencing of NWB CMS and Normal type.</title>
        <authorList>
            <person name="Zhang L."/>
            <person name="Wang Q."/>
            <person name="Wang Y."/>
        </authorList>
    </citation>
    <scope>NUCLEOTIDE SEQUENCE</scope>
    <source>
        <strain evidence="2">YB-A</strain>
        <strain evidence="3">YB-B</strain>
    </source>
</reference>
<keyword evidence="3" id="KW-0496">Mitochondrion</keyword>
<dbReference type="AlphaFoldDB" id="A0A650GC72"/>
<keyword evidence="1" id="KW-1133">Transmembrane helix</keyword>
<protein>
    <submittedName>
        <fullName evidence="3">Uncharacterized protein</fullName>
    </submittedName>
</protein>
<accession>A0A650GC72</accession>
<gene>
    <name evidence="3" type="primary">orf97b</name>
</gene>
<keyword evidence="1" id="KW-0472">Membrane</keyword>
<dbReference type="EMBL" id="MN056359">
    <property type="protein sequence ID" value="QGW48537.1"/>
    <property type="molecule type" value="Genomic_DNA"/>
</dbReference>
<sequence length="97" mass="11070">MKPLLSAEIGFEPTTSRRNLASSAKLEERSWLLPLVKQASLLASYQAALLYSHCFFPLQYLIFLVSFSSLSLRSSIFGNTRPRLSRIPFHSFRKFVS</sequence>
<evidence type="ECO:0000256" key="1">
    <source>
        <dbReference type="SAM" id="Phobius"/>
    </source>
</evidence>
<dbReference type="EMBL" id="MN056360">
    <property type="protein sequence ID" value="QGW48322.1"/>
    <property type="molecule type" value="Genomic_DNA"/>
</dbReference>
<name>A0A650GC72_RAPSA</name>
<evidence type="ECO:0000313" key="2">
    <source>
        <dbReference type="EMBL" id="QGW48322.1"/>
    </source>
</evidence>